<evidence type="ECO:0000259" key="2">
    <source>
        <dbReference type="Pfam" id="PF00582"/>
    </source>
</evidence>
<feature type="domain" description="UspA" evidence="2">
    <location>
        <begin position="5"/>
        <end position="140"/>
    </location>
</feature>
<name>A0ABT0YFN3_9ACTN</name>
<evidence type="ECO:0000256" key="1">
    <source>
        <dbReference type="ARBA" id="ARBA00008791"/>
    </source>
</evidence>
<dbReference type="EMBL" id="JAMQOL010000085">
    <property type="protein sequence ID" value="MCM4084851.1"/>
    <property type="molecule type" value="Genomic_DNA"/>
</dbReference>
<dbReference type="PRINTS" id="PR01438">
    <property type="entry name" value="UNVRSLSTRESS"/>
</dbReference>
<dbReference type="SUPFAM" id="SSF52402">
    <property type="entry name" value="Adenine nucleotide alpha hydrolases-like"/>
    <property type="match status" value="2"/>
</dbReference>
<dbReference type="InterPro" id="IPR006015">
    <property type="entry name" value="Universal_stress_UspA"/>
</dbReference>
<dbReference type="PANTHER" id="PTHR46268">
    <property type="entry name" value="STRESS RESPONSE PROTEIN NHAX"/>
    <property type="match status" value="1"/>
</dbReference>
<reference evidence="3 4" key="1">
    <citation type="submission" date="2022-06" db="EMBL/GenBank/DDBJ databases">
        <title>Actinoplanes abujensis sp. nov., isolated from Nigerian arid soil.</title>
        <authorList>
            <person name="Ding P."/>
        </authorList>
    </citation>
    <scope>NUCLEOTIDE SEQUENCE [LARGE SCALE GENOMIC DNA]</scope>
    <source>
        <strain evidence="4">TRM88002</strain>
    </source>
</reference>
<dbReference type="Pfam" id="PF00582">
    <property type="entry name" value="Usp"/>
    <property type="match status" value="2"/>
</dbReference>
<evidence type="ECO:0000313" key="4">
    <source>
        <dbReference type="Proteomes" id="UP001523216"/>
    </source>
</evidence>
<dbReference type="PANTHER" id="PTHR46268:SF6">
    <property type="entry name" value="UNIVERSAL STRESS PROTEIN UP12"/>
    <property type="match status" value="1"/>
</dbReference>
<comment type="caution">
    <text evidence="3">The sequence shown here is derived from an EMBL/GenBank/DDBJ whole genome shotgun (WGS) entry which is preliminary data.</text>
</comment>
<comment type="similarity">
    <text evidence="1">Belongs to the universal stress protein A family.</text>
</comment>
<dbReference type="RefSeq" id="WP_251804590.1">
    <property type="nucleotide sequence ID" value="NZ_JAMQOL010000085.1"/>
</dbReference>
<dbReference type="InterPro" id="IPR014729">
    <property type="entry name" value="Rossmann-like_a/b/a_fold"/>
</dbReference>
<dbReference type="Proteomes" id="UP001523216">
    <property type="component" value="Unassembled WGS sequence"/>
</dbReference>
<dbReference type="Gene3D" id="3.40.50.620">
    <property type="entry name" value="HUPs"/>
    <property type="match status" value="2"/>
</dbReference>
<dbReference type="InterPro" id="IPR006016">
    <property type="entry name" value="UspA"/>
</dbReference>
<evidence type="ECO:0000313" key="3">
    <source>
        <dbReference type="EMBL" id="MCM4084851.1"/>
    </source>
</evidence>
<accession>A0ABT0YFN3</accession>
<keyword evidence="4" id="KW-1185">Reference proteome</keyword>
<proteinExistence type="inferred from homology"/>
<sequence length="268" mass="27975">MTGSPVLVGIDGAAPAEAALDWAVDEARRRRAPLRIVHVLEWKPVASHELSGQTYVEVIWASGNALVGAAARRAREIAPELAVRSDTLLGHPAEILTDATRDAQLLVLGHRGRGGFAGMLLGSVSERVAGHASCPVAVVRGRSAPDGPVVVGIDDSPAAEYVLGSAFEAAAIRASRLVVVRTPERAPADTTLIEQDLAPWREKYPNVAVEARLTCAAPAAALVEASNGARLVVVGSRGRGPVRAALLGSTGLHLLRQAACPVLIARHR</sequence>
<organism evidence="3 4">
    <name type="scientific">Paractinoplanes hotanensis</name>
    <dbReference type="NCBI Taxonomy" id="2906497"/>
    <lineage>
        <taxon>Bacteria</taxon>
        <taxon>Bacillati</taxon>
        <taxon>Actinomycetota</taxon>
        <taxon>Actinomycetes</taxon>
        <taxon>Micromonosporales</taxon>
        <taxon>Micromonosporaceae</taxon>
        <taxon>Paractinoplanes</taxon>
    </lineage>
</organism>
<protein>
    <submittedName>
        <fullName evidence="3">Universal stress protein</fullName>
    </submittedName>
</protein>
<feature type="domain" description="UspA" evidence="2">
    <location>
        <begin position="194"/>
        <end position="266"/>
    </location>
</feature>
<gene>
    <name evidence="3" type="ORF">LXN57_45720</name>
</gene>